<proteinExistence type="predicted"/>
<dbReference type="AlphaFoldDB" id="A0A498HNC1"/>
<reference evidence="1 2" key="1">
    <citation type="submission" date="2018-10" db="EMBL/GenBank/DDBJ databases">
        <title>A high-quality apple genome assembly.</title>
        <authorList>
            <person name="Hu J."/>
        </authorList>
    </citation>
    <scope>NUCLEOTIDE SEQUENCE [LARGE SCALE GENOMIC DNA]</scope>
    <source>
        <strain evidence="2">cv. HFTH1</strain>
        <tissue evidence="1">Young leaf</tissue>
    </source>
</reference>
<gene>
    <name evidence="1" type="ORF">DVH24_012133</name>
</gene>
<accession>A0A498HNC1</accession>
<sequence length="53" mass="6579">MCPSSDADLPFKLLVMDLFHRKMIEYIEKKMAKLYSQFRHRLHRHYWSCVKHL</sequence>
<organism evidence="1 2">
    <name type="scientific">Malus domestica</name>
    <name type="common">Apple</name>
    <name type="synonym">Pyrus malus</name>
    <dbReference type="NCBI Taxonomy" id="3750"/>
    <lineage>
        <taxon>Eukaryota</taxon>
        <taxon>Viridiplantae</taxon>
        <taxon>Streptophyta</taxon>
        <taxon>Embryophyta</taxon>
        <taxon>Tracheophyta</taxon>
        <taxon>Spermatophyta</taxon>
        <taxon>Magnoliopsida</taxon>
        <taxon>eudicotyledons</taxon>
        <taxon>Gunneridae</taxon>
        <taxon>Pentapetalae</taxon>
        <taxon>rosids</taxon>
        <taxon>fabids</taxon>
        <taxon>Rosales</taxon>
        <taxon>Rosaceae</taxon>
        <taxon>Amygdaloideae</taxon>
        <taxon>Maleae</taxon>
        <taxon>Malus</taxon>
    </lineage>
</organism>
<keyword evidence="2" id="KW-1185">Reference proteome</keyword>
<comment type="caution">
    <text evidence="1">The sequence shown here is derived from an EMBL/GenBank/DDBJ whole genome shotgun (WGS) entry which is preliminary data.</text>
</comment>
<protein>
    <submittedName>
        <fullName evidence="1">Uncharacterized protein</fullName>
    </submittedName>
</protein>
<dbReference type="EMBL" id="RDQH01000341">
    <property type="protein sequence ID" value="RXH72449.1"/>
    <property type="molecule type" value="Genomic_DNA"/>
</dbReference>
<dbReference type="Proteomes" id="UP000290289">
    <property type="component" value="Chromosome 15"/>
</dbReference>
<name>A0A498HNC1_MALDO</name>
<evidence type="ECO:0000313" key="2">
    <source>
        <dbReference type="Proteomes" id="UP000290289"/>
    </source>
</evidence>
<evidence type="ECO:0000313" key="1">
    <source>
        <dbReference type="EMBL" id="RXH72449.1"/>
    </source>
</evidence>